<evidence type="ECO:0000313" key="2">
    <source>
        <dbReference type="EMBL" id="KAJ8481957.1"/>
    </source>
</evidence>
<organism evidence="2 3">
    <name type="scientific">Trametes cubensis</name>
    <dbReference type="NCBI Taxonomy" id="1111947"/>
    <lineage>
        <taxon>Eukaryota</taxon>
        <taxon>Fungi</taxon>
        <taxon>Dikarya</taxon>
        <taxon>Basidiomycota</taxon>
        <taxon>Agaricomycotina</taxon>
        <taxon>Agaricomycetes</taxon>
        <taxon>Polyporales</taxon>
        <taxon>Polyporaceae</taxon>
        <taxon>Trametes</taxon>
    </lineage>
</organism>
<protein>
    <recommendedName>
        <fullName evidence="4">PUB domain-containing protein</fullName>
    </recommendedName>
</protein>
<reference evidence="2" key="1">
    <citation type="submission" date="2022-11" db="EMBL/GenBank/DDBJ databases">
        <title>Genome Sequence of Cubamyces cubensis.</title>
        <authorList>
            <person name="Buettner E."/>
        </authorList>
    </citation>
    <scope>NUCLEOTIDE SEQUENCE</scope>
    <source>
        <strain evidence="2">MPL-01</strain>
    </source>
</reference>
<dbReference type="SUPFAM" id="SSF143503">
    <property type="entry name" value="PUG domain-like"/>
    <property type="match status" value="1"/>
</dbReference>
<comment type="caution">
    <text evidence="2">The sequence shown here is derived from an EMBL/GenBank/DDBJ whole genome shotgun (WGS) entry which is preliminary data.</text>
</comment>
<evidence type="ECO:0008006" key="4">
    <source>
        <dbReference type="Google" id="ProtNLM"/>
    </source>
</evidence>
<sequence>MAVDRAKVAAAAQRNVDALRKADPAQVLYTPFDSEWSIRQAFRRRIYRDIFESDSGNQQIALQSLQTVLKLTENLLAKPEEPAYRKFRRHNGHIKRLVIEPKGVLQLVVDLGWREKIIDFESCYVFTGKNYNNLRVGASVIKEILHKERIKQHDMDEARSREAAERISTQEKERLRLQFLDDRLSVAARAQRERRTGVEVDVKSIPARKGEQQG</sequence>
<accession>A0AAD7XAS4</accession>
<dbReference type="Proteomes" id="UP001215151">
    <property type="component" value="Unassembled WGS sequence"/>
</dbReference>
<name>A0AAD7XAS4_9APHY</name>
<keyword evidence="3" id="KW-1185">Reference proteome</keyword>
<dbReference type="CDD" id="cd09212">
    <property type="entry name" value="PUB"/>
    <property type="match status" value="1"/>
</dbReference>
<evidence type="ECO:0000256" key="1">
    <source>
        <dbReference type="SAM" id="MobiDB-lite"/>
    </source>
</evidence>
<evidence type="ECO:0000313" key="3">
    <source>
        <dbReference type="Proteomes" id="UP001215151"/>
    </source>
</evidence>
<gene>
    <name evidence="2" type="ORF">ONZ51_g5662</name>
</gene>
<dbReference type="Gene3D" id="1.20.58.2190">
    <property type="match status" value="1"/>
</dbReference>
<dbReference type="EMBL" id="JAPEVG010000125">
    <property type="protein sequence ID" value="KAJ8481957.1"/>
    <property type="molecule type" value="Genomic_DNA"/>
</dbReference>
<dbReference type="InterPro" id="IPR036339">
    <property type="entry name" value="PUB-like_dom_sf"/>
</dbReference>
<dbReference type="AlphaFoldDB" id="A0AAD7XAS4"/>
<proteinExistence type="predicted"/>
<feature type="region of interest" description="Disordered" evidence="1">
    <location>
        <begin position="193"/>
        <end position="214"/>
    </location>
</feature>